<feature type="transmembrane region" description="Helical" evidence="1">
    <location>
        <begin position="46"/>
        <end position="69"/>
    </location>
</feature>
<feature type="transmembrane region" description="Helical" evidence="1">
    <location>
        <begin position="120"/>
        <end position="142"/>
    </location>
</feature>
<gene>
    <name evidence="2" type="ORF">J2S35_000946</name>
</gene>
<keyword evidence="1" id="KW-0812">Transmembrane</keyword>
<proteinExistence type="predicted"/>
<keyword evidence="1" id="KW-0472">Membrane</keyword>
<evidence type="ECO:0000313" key="3">
    <source>
        <dbReference type="Proteomes" id="UP001247307"/>
    </source>
</evidence>
<feature type="transmembrane region" description="Helical" evidence="1">
    <location>
        <begin position="225"/>
        <end position="248"/>
    </location>
</feature>
<feature type="transmembrane region" description="Helical" evidence="1">
    <location>
        <begin position="12"/>
        <end position="34"/>
    </location>
</feature>
<dbReference type="Pfam" id="PF07077">
    <property type="entry name" value="DUF1345"/>
    <property type="match status" value="1"/>
</dbReference>
<sequence length="251" mass="26104">MTTTDRPARRDSALRLAVSASAGVAAGLLVGLLGLDRALFGDESPVVSVCAGWSVGALVFMGLCIHHLWPLDGPATRAWATREDPSVGWSRAVGVAAAGAALVGVVGLMARSHAGGGASALPLAILAILTVASAWFVIHTLYALRYAEDYFTQEAEGDAGWRHGAAAGAGEASPGQAGDARPRPIEFSGSPIPTYSDFAYFSFNLGLTFQVSDTDVGSMRLRRTILVHCILSYLYSTAILASVVNLVIGML</sequence>
<feature type="transmembrane region" description="Helical" evidence="1">
    <location>
        <begin position="89"/>
        <end position="108"/>
    </location>
</feature>
<protein>
    <submittedName>
        <fullName evidence="2">Membrane protein</fullName>
    </submittedName>
</protein>
<dbReference type="AlphaFoldDB" id="A0AAE3YHT0"/>
<accession>A0AAE3YHT0</accession>
<keyword evidence="1" id="KW-1133">Transmembrane helix</keyword>
<dbReference type="Proteomes" id="UP001247307">
    <property type="component" value="Unassembled WGS sequence"/>
</dbReference>
<dbReference type="RefSeq" id="WP_309850415.1">
    <property type="nucleotide sequence ID" value="NZ_BAAAIU010000023.1"/>
</dbReference>
<dbReference type="InterPro" id="IPR009781">
    <property type="entry name" value="DUF1345"/>
</dbReference>
<evidence type="ECO:0000256" key="1">
    <source>
        <dbReference type="SAM" id="Phobius"/>
    </source>
</evidence>
<reference evidence="2" key="1">
    <citation type="submission" date="2023-07" db="EMBL/GenBank/DDBJ databases">
        <title>Sequencing the genomes of 1000 actinobacteria strains.</title>
        <authorList>
            <person name="Klenk H.-P."/>
        </authorList>
    </citation>
    <scope>NUCLEOTIDE SEQUENCE</scope>
    <source>
        <strain evidence="2">DSM 13988</strain>
    </source>
</reference>
<evidence type="ECO:0000313" key="2">
    <source>
        <dbReference type="EMBL" id="MDR6892006.1"/>
    </source>
</evidence>
<comment type="caution">
    <text evidence="2">The sequence shown here is derived from an EMBL/GenBank/DDBJ whole genome shotgun (WGS) entry which is preliminary data.</text>
</comment>
<keyword evidence="3" id="KW-1185">Reference proteome</keyword>
<dbReference type="EMBL" id="JAVDUI010000001">
    <property type="protein sequence ID" value="MDR6892006.1"/>
    <property type="molecule type" value="Genomic_DNA"/>
</dbReference>
<organism evidence="2 3">
    <name type="scientific">Falsarthrobacter nasiphocae</name>
    <dbReference type="NCBI Taxonomy" id="189863"/>
    <lineage>
        <taxon>Bacteria</taxon>
        <taxon>Bacillati</taxon>
        <taxon>Actinomycetota</taxon>
        <taxon>Actinomycetes</taxon>
        <taxon>Micrococcales</taxon>
        <taxon>Micrococcaceae</taxon>
        <taxon>Falsarthrobacter</taxon>
    </lineage>
</organism>
<name>A0AAE3YHT0_9MICC</name>